<dbReference type="Proteomes" id="UP000266841">
    <property type="component" value="Unassembled WGS sequence"/>
</dbReference>
<feature type="non-terminal residue" evidence="3">
    <location>
        <position position="78"/>
    </location>
</feature>
<keyword evidence="2" id="KW-0732">Signal</keyword>
<evidence type="ECO:0000313" key="4">
    <source>
        <dbReference type="Proteomes" id="UP000266841"/>
    </source>
</evidence>
<accession>K0S2J9</accession>
<reference evidence="3 4" key="1">
    <citation type="journal article" date="2012" name="Genome Biol.">
        <title>Genome and low-iron response of an oceanic diatom adapted to chronic iron limitation.</title>
        <authorList>
            <person name="Lommer M."/>
            <person name="Specht M."/>
            <person name="Roy A.S."/>
            <person name="Kraemer L."/>
            <person name="Andreson R."/>
            <person name="Gutowska M.A."/>
            <person name="Wolf J."/>
            <person name="Bergner S.V."/>
            <person name="Schilhabel M.B."/>
            <person name="Klostermeier U.C."/>
            <person name="Beiko R.G."/>
            <person name="Rosenstiel P."/>
            <person name="Hippler M."/>
            <person name="Laroche J."/>
        </authorList>
    </citation>
    <scope>NUCLEOTIDE SEQUENCE [LARGE SCALE GENOMIC DNA]</scope>
    <source>
        <strain evidence="3 4">CCMP1005</strain>
    </source>
</reference>
<keyword evidence="4" id="KW-1185">Reference proteome</keyword>
<protein>
    <submittedName>
        <fullName evidence="3">Uncharacterized protein</fullName>
    </submittedName>
</protein>
<dbReference type="EMBL" id="AGNL01022852">
    <property type="protein sequence ID" value="EJK59475.1"/>
    <property type="molecule type" value="Genomic_DNA"/>
</dbReference>
<feature type="signal peptide" evidence="2">
    <location>
        <begin position="1"/>
        <end position="19"/>
    </location>
</feature>
<name>K0S2J9_THAOC</name>
<gene>
    <name evidence="3" type="ORF">THAOC_20298</name>
</gene>
<evidence type="ECO:0000256" key="1">
    <source>
        <dbReference type="SAM" id="MobiDB-lite"/>
    </source>
</evidence>
<evidence type="ECO:0000313" key="3">
    <source>
        <dbReference type="EMBL" id="EJK59475.1"/>
    </source>
</evidence>
<feature type="region of interest" description="Disordered" evidence="1">
    <location>
        <begin position="20"/>
        <end position="56"/>
    </location>
</feature>
<comment type="caution">
    <text evidence="3">The sequence shown here is derived from an EMBL/GenBank/DDBJ whole genome shotgun (WGS) entry which is preliminary data.</text>
</comment>
<proteinExistence type="predicted"/>
<feature type="chain" id="PRO_5003836788" evidence="2">
    <location>
        <begin position="20"/>
        <end position="78"/>
    </location>
</feature>
<organism evidence="3 4">
    <name type="scientific">Thalassiosira oceanica</name>
    <name type="common">Marine diatom</name>
    <dbReference type="NCBI Taxonomy" id="159749"/>
    <lineage>
        <taxon>Eukaryota</taxon>
        <taxon>Sar</taxon>
        <taxon>Stramenopiles</taxon>
        <taxon>Ochrophyta</taxon>
        <taxon>Bacillariophyta</taxon>
        <taxon>Coscinodiscophyceae</taxon>
        <taxon>Thalassiosirophycidae</taxon>
        <taxon>Thalassiosirales</taxon>
        <taxon>Thalassiosiraceae</taxon>
        <taxon>Thalassiosira</taxon>
    </lineage>
</organism>
<feature type="compositionally biased region" description="Basic residues" evidence="1">
    <location>
        <begin position="28"/>
        <end position="40"/>
    </location>
</feature>
<evidence type="ECO:0000256" key="2">
    <source>
        <dbReference type="SAM" id="SignalP"/>
    </source>
</evidence>
<sequence>MFPILLLGTLAILLRFVGRSPGSMNGAARRRRRRRRRRRPSSSSPSSSGRDPAVGRLGLGLRLLHLERLQARAAPPSR</sequence>
<dbReference type="AlphaFoldDB" id="K0S2J9"/>